<protein>
    <submittedName>
        <fullName evidence="1">Uncharacterized protein</fullName>
    </submittedName>
</protein>
<organism evidence="1 2">
    <name type="scientific">Rotaria magnacalcarata</name>
    <dbReference type="NCBI Taxonomy" id="392030"/>
    <lineage>
        <taxon>Eukaryota</taxon>
        <taxon>Metazoa</taxon>
        <taxon>Spiralia</taxon>
        <taxon>Gnathifera</taxon>
        <taxon>Rotifera</taxon>
        <taxon>Eurotatoria</taxon>
        <taxon>Bdelloidea</taxon>
        <taxon>Philodinida</taxon>
        <taxon>Philodinidae</taxon>
        <taxon>Rotaria</taxon>
    </lineage>
</organism>
<evidence type="ECO:0000313" key="1">
    <source>
        <dbReference type="EMBL" id="CAF5221988.1"/>
    </source>
</evidence>
<name>A0A8S3JTY2_9BILA</name>
<feature type="non-terminal residue" evidence="1">
    <location>
        <position position="153"/>
    </location>
</feature>
<proteinExistence type="predicted"/>
<sequence length="153" mass="17237">FFFNLKALPLTETAESSPSIEALERKESVSSSKSKQNIVVRADQLLNITITKTGLDLVQRLSALFNDVYNKRLPPSDDADDQSMLSLFNETGQDIFIDCLDGLQFANNPSLKSIILKYNESIPLNIFNEHQTAGRLSVIDEQNVTRRQEFTVK</sequence>
<dbReference type="AlphaFoldDB" id="A0A8S3JTY2"/>
<dbReference type="Proteomes" id="UP000676336">
    <property type="component" value="Unassembled WGS sequence"/>
</dbReference>
<evidence type="ECO:0000313" key="2">
    <source>
        <dbReference type="Proteomes" id="UP000676336"/>
    </source>
</evidence>
<comment type="caution">
    <text evidence="1">The sequence shown here is derived from an EMBL/GenBank/DDBJ whole genome shotgun (WGS) entry which is preliminary data.</text>
</comment>
<reference evidence="1" key="1">
    <citation type="submission" date="2021-02" db="EMBL/GenBank/DDBJ databases">
        <authorList>
            <person name="Nowell W R."/>
        </authorList>
    </citation>
    <scope>NUCLEOTIDE SEQUENCE</scope>
</reference>
<gene>
    <name evidence="1" type="ORF">SMN809_LOCUS82629</name>
</gene>
<accession>A0A8S3JTY2</accession>
<feature type="non-terminal residue" evidence="1">
    <location>
        <position position="1"/>
    </location>
</feature>
<dbReference type="EMBL" id="CAJOBI010352366">
    <property type="protein sequence ID" value="CAF5221988.1"/>
    <property type="molecule type" value="Genomic_DNA"/>
</dbReference>